<evidence type="ECO:0000256" key="2">
    <source>
        <dbReference type="ARBA" id="ARBA00004651"/>
    </source>
</evidence>
<dbReference type="GO" id="GO:0015920">
    <property type="term" value="P:lipopolysaccharide transport"/>
    <property type="evidence" value="ECO:0007669"/>
    <property type="project" value="TreeGrafter"/>
</dbReference>
<dbReference type="NCBIfam" id="TIGR04408">
    <property type="entry name" value="LptG_lptG"/>
    <property type="match status" value="1"/>
</dbReference>
<dbReference type="InterPro" id="IPR030923">
    <property type="entry name" value="LptG"/>
</dbReference>
<evidence type="ECO:0000256" key="1">
    <source>
        <dbReference type="ARBA" id="ARBA00002265"/>
    </source>
</evidence>
<evidence type="ECO:0000313" key="10">
    <source>
        <dbReference type="EMBL" id="POB02488.1"/>
    </source>
</evidence>
<keyword evidence="4" id="KW-1003">Cell membrane</keyword>
<dbReference type="PANTHER" id="PTHR33529:SF2">
    <property type="entry name" value="LIPOPOLYSACCHARIDE EXPORT SYSTEM PERMEASE PROTEIN LPTG"/>
    <property type="match status" value="1"/>
</dbReference>
<name>A0A2P4ET85_9GAMM</name>
<protein>
    <submittedName>
        <fullName evidence="10">LPS export ABC transporter permease LptG</fullName>
    </submittedName>
</protein>
<comment type="subunit">
    <text evidence="8">Component of the lipopolysaccharide transport and assembly complex. The LptBFG transporter is composed of two ATP-binding proteins (LptB) and two transmembrane proteins (LptF and LptG).</text>
</comment>
<feature type="transmembrane region" description="Helical" evidence="9">
    <location>
        <begin position="325"/>
        <end position="349"/>
    </location>
</feature>
<feature type="transmembrane region" description="Helical" evidence="9">
    <location>
        <begin position="12"/>
        <end position="33"/>
    </location>
</feature>
<dbReference type="GO" id="GO:0043190">
    <property type="term" value="C:ATP-binding cassette (ABC) transporter complex"/>
    <property type="evidence" value="ECO:0007669"/>
    <property type="project" value="InterPro"/>
</dbReference>
<keyword evidence="6 9" id="KW-1133">Transmembrane helix</keyword>
<evidence type="ECO:0000256" key="9">
    <source>
        <dbReference type="SAM" id="Phobius"/>
    </source>
</evidence>
<feature type="transmembrane region" description="Helical" evidence="9">
    <location>
        <begin position="272"/>
        <end position="290"/>
    </location>
</feature>
<comment type="similarity">
    <text evidence="3">Belongs to the LptF/LptG family.</text>
</comment>
<comment type="caution">
    <text evidence="10">The sequence shown here is derived from an EMBL/GenBank/DDBJ whole genome shotgun (WGS) entry which is preliminary data.</text>
</comment>
<dbReference type="PANTHER" id="PTHR33529">
    <property type="entry name" value="SLR0882 PROTEIN-RELATED"/>
    <property type="match status" value="1"/>
</dbReference>
<evidence type="ECO:0000313" key="11">
    <source>
        <dbReference type="Proteomes" id="UP000243451"/>
    </source>
</evidence>
<dbReference type="Proteomes" id="UP000243451">
    <property type="component" value="Unassembled WGS sequence"/>
</dbReference>
<dbReference type="EMBL" id="PPSK01000013">
    <property type="protein sequence ID" value="POB02488.1"/>
    <property type="molecule type" value="Genomic_DNA"/>
</dbReference>
<evidence type="ECO:0000256" key="6">
    <source>
        <dbReference type="ARBA" id="ARBA00022989"/>
    </source>
</evidence>
<dbReference type="Pfam" id="PF03739">
    <property type="entry name" value="LptF_LptG"/>
    <property type="match status" value="1"/>
</dbReference>
<keyword evidence="11" id="KW-1185">Reference proteome</keyword>
<evidence type="ECO:0000256" key="3">
    <source>
        <dbReference type="ARBA" id="ARBA00007725"/>
    </source>
</evidence>
<dbReference type="GO" id="GO:0055085">
    <property type="term" value="P:transmembrane transport"/>
    <property type="evidence" value="ECO:0007669"/>
    <property type="project" value="InterPro"/>
</dbReference>
<keyword evidence="7 9" id="KW-0472">Membrane</keyword>
<dbReference type="AlphaFoldDB" id="A0A2P4ET85"/>
<keyword evidence="5 9" id="KW-0812">Transmembrane</keyword>
<evidence type="ECO:0000256" key="5">
    <source>
        <dbReference type="ARBA" id="ARBA00022692"/>
    </source>
</evidence>
<evidence type="ECO:0000256" key="7">
    <source>
        <dbReference type="ARBA" id="ARBA00023136"/>
    </source>
</evidence>
<feature type="transmembrane region" description="Helical" evidence="9">
    <location>
        <begin position="63"/>
        <end position="81"/>
    </location>
</feature>
<sequence>MRRLDRHIGSAVLLSILVVLAVILGLDLLFAYINELDELKGGYGAAQALSYTLLSLPRRVHDLLPLAALVGCLVGLGTLASNSELTIMRAAGVSIARITFSVMKPLLVLMLLGVLVGEYVAPYSENMAASRKAIAVGSNEALKSKGLWHREGNDFLHINAVQPNGVLYGVTRYRFDDQRRLLDASFASRASVQEDDWLMEDVRSTHFAESGESTVTVNLQERWSIHLSPELLKVVVLDADALPLTGIWHYQKYLADQGLDNQPYWLAFWKKLFQPLATAALVFVAVSFVFGPLRSVTMGQRLFTGVLVGFVFQIGQDLLGPSSLVFGFSPLIAVLLPILVLVLLGSYLLRRAG</sequence>
<evidence type="ECO:0000256" key="4">
    <source>
        <dbReference type="ARBA" id="ARBA00022475"/>
    </source>
</evidence>
<accession>A0A2P4ET85</accession>
<organism evidence="10 11">
    <name type="scientific">Halopseudomonas oceani</name>
    <dbReference type="NCBI Taxonomy" id="1708783"/>
    <lineage>
        <taxon>Bacteria</taxon>
        <taxon>Pseudomonadati</taxon>
        <taxon>Pseudomonadota</taxon>
        <taxon>Gammaproteobacteria</taxon>
        <taxon>Pseudomonadales</taxon>
        <taxon>Pseudomonadaceae</taxon>
        <taxon>Halopseudomonas</taxon>
    </lineage>
</organism>
<gene>
    <name evidence="10" type="primary">lptG</name>
    <name evidence="10" type="ORF">C1949_13685</name>
</gene>
<comment type="function">
    <text evidence="1">Part of the ABC transporter complex LptBFG involved in the translocation of lipopolysaccharide (LPS) from the inner membrane to the outer membrane.</text>
</comment>
<dbReference type="OrthoDB" id="9776227at2"/>
<dbReference type="InterPro" id="IPR005495">
    <property type="entry name" value="LptG/LptF_permease"/>
</dbReference>
<dbReference type="RefSeq" id="WP_104739035.1">
    <property type="nucleotide sequence ID" value="NZ_BMHR01000008.1"/>
</dbReference>
<feature type="transmembrane region" description="Helical" evidence="9">
    <location>
        <begin position="302"/>
        <end position="319"/>
    </location>
</feature>
<evidence type="ECO:0000256" key="8">
    <source>
        <dbReference type="ARBA" id="ARBA00026081"/>
    </source>
</evidence>
<feature type="transmembrane region" description="Helical" evidence="9">
    <location>
        <begin position="102"/>
        <end position="121"/>
    </location>
</feature>
<comment type="subcellular location">
    <subcellularLocation>
        <location evidence="2">Cell membrane</location>
        <topology evidence="2">Multi-pass membrane protein</topology>
    </subcellularLocation>
</comment>
<reference evidence="10 11" key="1">
    <citation type="submission" date="2018-01" db="EMBL/GenBank/DDBJ databases">
        <title>Draft genome of the type strain Pseudomonas oceani DSM 100277 isolated from the deep water in Okinawa trough, northwestern Pacific Ocean.</title>
        <authorList>
            <person name="Gomila M."/>
            <person name="Mulet M."/>
            <person name="Garcia-Valdes E."/>
            <person name="Lalucat J."/>
        </authorList>
    </citation>
    <scope>NUCLEOTIDE SEQUENCE [LARGE SCALE GENOMIC DNA]</scope>
    <source>
        <strain evidence="10 11">DSM 100277</strain>
    </source>
</reference>
<proteinExistence type="inferred from homology"/>